<dbReference type="Pfam" id="PF02758">
    <property type="entry name" value="PYRIN"/>
    <property type="match status" value="1"/>
</dbReference>
<keyword evidence="6" id="KW-1185">Reference proteome</keyword>
<dbReference type="PANTHER" id="PTHR24103">
    <property type="entry name" value="E3 UBIQUITIN-PROTEIN LIGASE TRIM"/>
    <property type="match status" value="1"/>
</dbReference>
<dbReference type="CDD" id="cd12888">
    <property type="entry name" value="SPRY_PRY_TRIM7_like"/>
    <property type="match status" value="1"/>
</dbReference>
<dbReference type="SUPFAM" id="SSF47986">
    <property type="entry name" value="DEATH domain"/>
    <property type="match status" value="1"/>
</dbReference>
<accession>A0A8D0GB08</accession>
<evidence type="ECO:0000259" key="3">
    <source>
        <dbReference type="PROSITE" id="PS50188"/>
    </source>
</evidence>
<dbReference type="InterPro" id="IPR003879">
    <property type="entry name" value="Butyrophylin_SPRY"/>
</dbReference>
<dbReference type="SMART" id="SM00589">
    <property type="entry name" value="PRY"/>
    <property type="match status" value="1"/>
</dbReference>
<dbReference type="Pfam" id="PF13765">
    <property type="entry name" value="PRY"/>
    <property type="match status" value="1"/>
</dbReference>
<evidence type="ECO:0000256" key="1">
    <source>
        <dbReference type="ARBA" id="ARBA00009651"/>
    </source>
</evidence>
<dbReference type="PRINTS" id="PR01407">
    <property type="entry name" value="BUTYPHLNCDUF"/>
</dbReference>
<dbReference type="InterPro" id="IPR003877">
    <property type="entry name" value="SPRY_dom"/>
</dbReference>
<evidence type="ECO:0000313" key="5">
    <source>
        <dbReference type="Ensembl" id="ENSSPUP00000002814.1"/>
    </source>
</evidence>
<feature type="domain" description="Pyrin" evidence="4">
    <location>
        <begin position="1"/>
        <end position="92"/>
    </location>
</feature>
<dbReference type="FunFam" id="2.60.120.920:FF:000004">
    <property type="entry name" value="Butyrophilin subfamily 1 member A1"/>
    <property type="match status" value="1"/>
</dbReference>
<feature type="domain" description="B30.2/SPRY" evidence="3">
    <location>
        <begin position="95"/>
        <end position="292"/>
    </location>
</feature>
<evidence type="ECO:0000259" key="4">
    <source>
        <dbReference type="PROSITE" id="PS50824"/>
    </source>
</evidence>
<evidence type="ECO:0000256" key="2">
    <source>
        <dbReference type="ARBA" id="ARBA00034460"/>
    </source>
</evidence>
<protein>
    <recommendedName>
        <fullName evidence="7">B30.2/SPRY domain-containing protein</fullName>
    </recommendedName>
</protein>
<dbReference type="Ensembl" id="ENSSPUT00000002981.1">
    <property type="protein sequence ID" value="ENSSPUP00000002814.1"/>
    <property type="gene ID" value="ENSSPUG00000002183.1"/>
</dbReference>
<dbReference type="InterPro" id="IPR011029">
    <property type="entry name" value="DEATH-like_dom_sf"/>
</dbReference>
<dbReference type="AlphaFoldDB" id="A0A8D0GB08"/>
<dbReference type="CDD" id="cd08321">
    <property type="entry name" value="Pyrin_ASC-like"/>
    <property type="match status" value="1"/>
</dbReference>
<reference evidence="5" key="2">
    <citation type="submission" date="2025-09" db="UniProtKB">
        <authorList>
            <consortium name="Ensembl"/>
        </authorList>
    </citation>
    <scope>IDENTIFICATION</scope>
</reference>
<dbReference type="InterPro" id="IPR001870">
    <property type="entry name" value="B30.2/SPRY"/>
</dbReference>
<comment type="similarity">
    <text evidence="1">Belongs to the ohanin/vespryn family.</text>
</comment>
<name>A0A8D0GB08_SPHPU</name>
<evidence type="ECO:0008006" key="7">
    <source>
        <dbReference type="Google" id="ProtNLM"/>
    </source>
</evidence>
<evidence type="ECO:0000313" key="6">
    <source>
        <dbReference type="Proteomes" id="UP000694392"/>
    </source>
</evidence>
<dbReference type="SMART" id="SM01289">
    <property type="entry name" value="PYRIN"/>
    <property type="match status" value="1"/>
</dbReference>
<dbReference type="Pfam" id="PF00622">
    <property type="entry name" value="SPRY"/>
    <property type="match status" value="1"/>
</dbReference>
<dbReference type="InterPro" id="IPR043136">
    <property type="entry name" value="B30.2/SPRY_sf"/>
</dbReference>
<dbReference type="OMA" id="ARRESMW"/>
<dbReference type="InterPro" id="IPR004020">
    <property type="entry name" value="DAPIN"/>
</dbReference>
<comment type="function">
    <text evidence="2">Neurotoxin that produces dose-dependent hypolocomotion and hyperalgesia in mice. May directly act on the central nervous system, as it is 6500-fold more potent when administered intracerebroventricularly than intraperitoneal.</text>
</comment>
<dbReference type="SUPFAM" id="SSF49899">
    <property type="entry name" value="Concanavalin A-like lectins/glucanases"/>
    <property type="match status" value="1"/>
</dbReference>
<dbReference type="SMART" id="SM00449">
    <property type="entry name" value="SPRY"/>
    <property type="match status" value="1"/>
</dbReference>
<proteinExistence type="inferred from homology"/>
<organism evidence="5 6">
    <name type="scientific">Sphenodon punctatus</name>
    <name type="common">Tuatara</name>
    <name type="synonym">Hatteria punctata</name>
    <dbReference type="NCBI Taxonomy" id="8508"/>
    <lineage>
        <taxon>Eukaryota</taxon>
        <taxon>Metazoa</taxon>
        <taxon>Chordata</taxon>
        <taxon>Craniata</taxon>
        <taxon>Vertebrata</taxon>
        <taxon>Euteleostomi</taxon>
        <taxon>Lepidosauria</taxon>
        <taxon>Sphenodontia</taxon>
        <taxon>Sphenodontidae</taxon>
        <taxon>Sphenodon</taxon>
    </lineage>
</organism>
<dbReference type="PROSITE" id="PS50188">
    <property type="entry name" value="B302_SPRY"/>
    <property type="match status" value="1"/>
</dbReference>
<dbReference type="Gene3D" id="2.60.120.920">
    <property type="match status" value="1"/>
</dbReference>
<dbReference type="InterPro" id="IPR050143">
    <property type="entry name" value="TRIM/RBCC"/>
</dbReference>
<dbReference type="InterPro" id="IPR013320">
    <property type="entry name" value="ConA-like_dom_sf"/>
</dbReference>
<dbReference type="GeneTree" id="ENSGT00940000153527"/>
<dbReference type="InterPro" id="IPR006574">
    <property type="entry name" value="PRY"/>
</dbReference>
<dbReference type="Gene3D" id="1.10.533.10">
    <property type="entry name" value="Death Domain, Fas"/>
    <property type="match status" value="1"/>
</dbReference>
<dbReference type="Proteomes" id="UP000694392">
    <property type="component" value="Unplaced"/>
</dbReference>
<dbReference type="PROSITE" id="PS50824">
    <property type="entry name" value="DAPIN"/>
    <property type="match status" value="1"/>
</dbReference>
<reference evidence="5" key="1">
    <citation type="submission" date="2025-08" db="UniProtKB">
        <authorList>
            <consortium name="Ensembl"/>
        </authorList>
    </citation>
    <scope>IDENTIFICATION</scope>
</reference>
<sequence>MEMSRRDLLLYTLEDLAEEDFVRFKDALHNFQPGEGYGRIPWNRLENARPVDVTRQLTNFYGEEYRLQVAANVLDTINQRPLANRLYQAMGLNALVSEAGADTRGPLALYNRANVILDPETAHPCLSLSMDQKNARRESMWQNHPANPKRFDTDPCVLGCEGFTSGRHYWDVEVGGARSWVLGVARENVNRKGRVCLNPEEGIWALRQSWGGWYVAYTTSATYLPQQLCPQKVRVCLDYERGQVAFFSVDVTDSHIFTFSSASFAGEKILPFFSVGERGVYSFFSNVGPLPQIRLCP</sequence>